<protein>
    <submittedName>
        <fullName evidence="2">Uncharacterized protein</fullName>
    </submittedName>
</protein>
<comment type="caution">
    <text evidence="2">The sequence shown here is derived from an EMBL/GenBank/DDBJ whole genome shotgun (WGS) entry which is preliminary data.</text>
</comment>
<keyword evidence="1" id="KW-0472">Membrane</keyword>
<keyword evidence="1" id="KW-0812">Transmembrane</keyword>
<dbReference type="EMBL" id="JBHUPB010000003">
    <property type="protein sequence ID" value="MFD2966282.1"/>
    <property type="molecule type" value="Genomic_DNA"/>
</dbReference>
<evidence type="ECO:0000256" key="1">
    <source>
        <dbReference type="SAM" id="Phobius"/>
    </source>
</evidence>
<name>A0ABW6BAH4_9SPHI</name>
<evidence type="ECO:0000313" key="3">
    <source>
        <dbReference type="Proteomes" id="UP001597525"/>
    </source>
</evidence>
<organism evidence="2 3">
    <name type="scientific">Sphingobacterium bambusae</name>
    <dbReference type="NCBI Taxonomy" id="662858"/>
    <lineage>
        <taxon>Bacteria</taxon>
        <taxon>Pseudomonadati</taxon>
        <taxon>Bacteroidota</taxon>
        <taxon>Sphingobacteriia</taxon>
        <taxon>Sphingobacteriales</taxon>
        <taxon>Sphingobacteriaceae</taxon>
        <taxon>Sphingobacterium</taxon>
    </lineage>
</organism>
<gene>
    <name evidence="2" type="ORF">ACFS7Y_02735</name>
</gene>
<evidence type="ECO:0000313" key="2">
    <source>
        <dbReference type="EMBL" id="MFD2966282.1"/>
    </source>
</evidence>
<reference evidence="3" key="1">
    <citation type="journal article" date="2019" name="Int. J. Syst. Evol. Microbiol.">
        <title>The Global Catalogue of Microorganisms (GCM) 10K type strain sequencing project: providing services to taxonomists for standard genome sequencing and annotation.</title>
        <authorList>
            <consortium name="The Broad Institute Genomics Platform"/>
            <consortium name="The Broad Institute Genome Sequencing Center for Infectious Disease"/>
            <person name="Wu L."/>
            <person name="Ma J."/>
        </authorList>
    </citation>
    <scope>NUCLEOTIDE SEQUENCE [LARGE SCALE GENOMIC DNA]</scope>
    <source>
        <strain evidence="3">KCTC 22814</strain>
    </source>
</reference>
<accession>A0ABW6BAH4</accession>
<dbReference type="Proteomes" id="UP001597525">
    <property type="component" value="Unassembled WGS sequence"/>
</dbReference>
<dbReference type="RefSeq" id="WP_320184072.1">
    <property type="nucleotide sequence ID" value="NZ_CP138332.1"/>
</dbReference>
<keyword evidence="1" id="KW-1133">Transmembrane helix</keyword>
<proteinExistence type="predicted"/>
<feature type="transmembrane region" description="Helical" evidence="1">
    <location>
        <begin position="6"/>
        <end position="25"/>
    </location>
</feature>
<sequence length="148" mass="17319">MDNTELFKWLAIFSPVVSGIILGVVSHKLSNRSKRIEILFQHKLRAFNELHNILINYRFELEPNIYNNPFLTRSIDAKESVQTLNLLNNSLVHNSIFLNRESRTAVMDITAKINSFCRFEKQDFENINPYIDMVAEVNRVIDILIQRP</sequence>
<keyword evidence="3" id="KW-1185">Reference proteome</keyword>